<evidence type="ECO:0000313" key="4">
    <source>
        <dbReference type="Proteomes" id="UP000288547"/>
    </source>
</evidence>
<dbReference type="PANTHER" id="PTHR37017:SF11">
    <property type="entry name" value="ESTERASE_LIPASE_THIOESTERASE DOMAIN-CONTAINING PROTEIN"/>
    <property type="match status" value="1"/>
</dbReference>
<comment type="caution">
    <text evidence="3">The sequence shown here is derived from an EMBL/GenBank/DDBJ whole genome shotgun (WGS) entry which is preliminary data.</text>
</comment>
<dbReference type="AlphaFoldDB" id="A0A444PXB0"/>
<dbReference type="InterPro" id="IPR000073">
    <property type="entry name" value="AB_hydrolase_1"/>
</dbReference>
<protein>
    <submittedName>
        <fullName evidence="3">Alpha/beta hydrolase</fullName>
    </submittedName>
</protein>
<reference evidence="3 4" key="1">
    <citation type="submission" date="2018-12" db="EMBL/GenBank/DDBJ databases">
        <authorList>
            <person name="Li F."/>
        </authorList>
    </citation>
    <scope>NUCLEOTIDE SEQUENCE [LARGE SCALE GENOMIC DNA]</scope>
    <source>
        <strain evidence="3 4">11W25H-1</strain>
    </source>
</reference>
<proteinExistence type="predicted"/>
<keyword evidence="1" id="KW-0732">Signal</keyword>
<dbReference type="Proteomes" id="UP000288547">
    <property type="component" value="Unassembled WGS sequence"/>
</dbReference>
<feature type="domain" description="AB hydrolase-1" evidence="2">
    <location>
        <begin position="51"/>
        <end position="273"/>
    </location>
</feature>
<dbReference type="SUPFAM" id="SSF53474">
    <property type="entry name" value="alpha/beta-Hydrolases"/>
    <property type="match status" value="1"/>
</dbReference>
<dbReference type="GO" id="GO:0016787">
    <property type="term" value="F:hydrolase activity"/>
    <property type="evidence" value="ECO:0007669"/>
    <property type="project" value="UniProtKB-KW"/>
</dbReference>
<dbReference type="InterPro" id="IPR052897">
    <property type="entry name" value="Sec-Metab_Biosynth_Hydrolase"/>
</dbReference>
<dbReference type="Gene3D" id="3.40.50.1820">
    <property type="entry name" value="alpha/beta hydrolase"/>
    <property type="match status" value="1"/>
</dbReference>
<dbReference type="Pfam" id="PF12697">
    <property type="entry name" value="Abhydrolase_6"/>
    <property type="match status" value="1"/>
</dbReference>
<accession>A0A444PXB0</accession>
<dbReference type="OrthoDB" id="9814966at2"/>
<sequence length="283" mass="29600">MNKPARTLRGATRRILTIAAGIATVASVALAGTANADSVTDRHRPQAKPTVVIVHGAWTDASSFTAVEKILTKDGYPVLDFANPLRSLSGDSEYLASFLAARTTGPVVLVGHSYGGAVISEAALSDPDVKSLVYVDAFVPAEGESLLDLLNSAGPVDPTQLFDTIPYPGAPEGDVDLYLKKDAFGPGFANGLSKSEQASFYAKQRPITFSAVNEKASAAEAWKTLPSWYVAGTQDASIPLALQLQMAERAGSTVTEVTAGHLAMVKEPKKVAKVIEAAANGTK</sequence>
<gene>
    <name evidence="3" type="ORF">ELQ90_00800</name>
</gene>
<dbReference type="RefSeq" id="WP_128493373.1">
    <property type="nucleotide sequence ID" value="NZ_RZNB01000001.1"/>
</dbReference>
<keyword evidence="4" id="KW-1185">Reference proteome</keyword>
<keyword evidence="3" id="KW-0378">Hydrolase</keyword>
<dbReference type="InterPro" id="IPR029058">
    <property type="entry name" value="AB_hydrolase_fold"/>
</dbReference>
<evidence type="ECO:0000313" key="3">
    <source>
        <dbReference type="EMBL" id="RWZ52530.1"/>
    </source>
</evidence>
<evidence type="ECO:0000259" key="2">
    <source>
        <dbReference type="Pfam" id="PF12697"/>
    </source>
</evidence>
<name>A0A444PXB0_9MICO</name>
<organism evidence="3 4">
    <name type="scientific">Labedella phragmitis</name>
    <dbReference type="NCBI Taxonomy" id="2498849"/>
    <lineage>
        <taxon>Bacteria</taxon>
        <taxon>Bacillati</taxon>
        <taxon>Actinomycetota</taxon>
        <taxon>Actinomycetes</taxon>
        <taxon>Micrococcales</taxon>
        <taxon>Microbacteriaceae</taxon>
        <taxon>Labedella</taxon>
    </lineage>
</organism>
<evidence type="ECO:0000256" key="1">
    <source>
        <dbReference type="SAM" id="SignalP"/>
    </source>
</evidence>
<dbReference type="EMBL" id="RZNB01000001">
    <property type="protein sequence ID" value="RWZ52530.1"/>
    <property type="molecule type" value="Genomic_DNA"/>
</dbReference>
<feature type="signal peptide" evidence="1">
    <location>
        <begin position="1"/>
        <end position="31"/>
    </location>
</feature>
<dbReference type="PANTHER" id="PTHR37017">
    <property type="entry name" value="AB HYDROLASE-1 DOMAIN-CONTAINING PROTEIN-RELATED"/>
    <property type="match status" value="1"/>
</dbReference>
<feature type="chain" id="PRO_5039442937" evidence="1">
    <location>
        <begin position="32"/>
        <end position="283"/>
    </location>
</feature>